<proteinExistence type="predicted"/>
<dbReference type="CDD" id="cd05014">
    <property type="entry name" value="SIS_Kpsf"/>
    <property type="match status" value="1"/>
</dbReference>
<reference evidence="4" key="1">
    <citation type="submission" date="2023-07" db="EMBL/GenBank/DDBJ databases">
        <title>Novel Mycoplasma species identified in domestic and wild animals.</title>
        <authorList>
            <person name="Volokhov D.V."/>
            <person name="Furtak V.A."/>
            <person name="Zagorodnyaya T.A."/>
        </authorList>
    </citation>
    <scope>NUCLEOTIDE SEQUENCE [LARGE SCALE GENOMIC DNA]</scope>
    <source>
        <strain evidence="4">92-19</strain>
    </source>
</reference>
<dbReference type="RefSeq" id="WP_262095320.1">
    <property type="nucleotide sequence ID" value="NZ_JAOEGN010000001.1"/>
</dbReference>
<comment type="caution">
    <text evidence="3">The sequence shown here is derived from an EMBL/GenBank/DDBJ whole genome shotgun (WGS) entry which is preliminary data.</text>
</comment>
<dbReference type="EMBL" id="JAOEGN010000001">
    <property type="protein sequence ID" value="MCU0104109.1"/>
    <property type="molecule type" value="Genomic_DNA"/>
</dbReference>
<feature type="domain" description="SIS" evidence="2">
    <location>
        <begin position="33"/>
        <end position="176"/>
    </location>
</feature>
<dbReference type="InterPro" id="IPR046348">
    <property type="entry name" value="SIS_dom_sf"/>
</dbReference>
<gene>
    <name evidence="3" type="ORF">N7603_00345</name>
</gene>
<dbReference type="Gene3D" id="3.40.50.10490">
    <property type="entry name" value="Glucose-6-phosphate isomerase like protein, domain 1"/>
    <property type="match status" value="1"/>
</dbReference>
<dbReference type="InterPro" id="IPR035474">
    <property type="entry name" value="SIS_Kpsf"/>
</dbReference>
<dbReference type="Proteomes" id="UP001209076">
    <property type="component" value="Unassembled WGS sequence"/>
</dbReference>
<organism evidence="3 4">
    <name type="scientific">Paracholeplasma vituli</name>
    <dbReference type="NCBI Taxonomy" id="69473"/>
    <lineage>
        <taxon>Bacteria</taxon>
        <taxon>Bacillati</taxon>
        <taxon>Mycoplasmatota</taxon>
        <taxon>Mollicutes</taxon>
        <taxon>Acholeplasmatales</taxon>
        <taxon>Acholeplasmataceae</taxon>
        <taxon>Paracholeplasma</taxon>
    </lineage>
</organism>
<evidence type="ECO:0000313" key="3">
    <source>
        <dbReference type="EMBL" id="MCU0104109.1"/>
    </source>
</evidence>
<dbReference type="InterPro" id="IPR001347">
    <property type="entry name" value="SIS_dom"/>
</dbReference>
<dbReference type="Pfam" id="PF01380">
    <property type="entry name" value="SIS"/>
    <property type="match status" value="1"/>
</dbReference>
<dbReference type="PANTHER" id="PTHR38418:SF2">
    <property type="entry name" value="SUGAR ISOMERASE, KPSF_GUTQ (AFU_ORTHOLOGUE AFUA_6G08860)"/>
    <property type="match status" value="1"/>
</dbReference>
<dbReference type="PANTHER" id="PTHR38418">
    <property type="entry name" value="SUGAR ISOMERASE, KPSF/GUTQ (AFU_ORTHOLOGUE AFUA_6G08860)"/>
    <property type="match status" value="1"/>
</dbReference>
<accession>A0ABT2PT34</accession>
<name>A0ABT2PT34_9MOLU</name>
<dbReference type="PROSITE" id="PS51464">
    <property type="entry name" value="SIS"/>
    <property type="match status" value="1"/>
</dbReference>
<evidence type="ECO:0000313" key="4">
    <source>
        <dbReference type="Proteomes" id="UP001209076"/>
    </source>
</evidence>
<protein>
    <submittedName>
        <fullName evidence="3">SIS domain-containing protein</fullName>
    </submittedName>
</protein>
<dbReference type="SUPFAM" id="SSF53697">
    <property type="entry name" value="SIS domain"/>
    <property type="match status" value="1"/>
</dbReference>
<evidence type="ECO:0000259" key="2">
    <source>
        <dbReference type="PROSITE" id="PS51464"/>
    </source>
</evidence>
<sequence>MNHIVSFNTVMQKESNAILKAIEAIKQDQLEFIVDSLIRLEGKLIVIGLGKAGHIGKKLAASFSSMGTSSFFVHATELFHGDFGMITNQDMAILISHSGETEEVIKAAATLKDRGIKTIALTRSQTSSLSKLTSYQLNYDIQEEADHLNLAPTNSSTVMLAIGDALMSTVSEAKGYTKEDFKKNHPGGSLGQRLTK</sequence>
<feature type="region of interest" description="Disordered" evidence="1">
    <location>
        <begin position="177"/>
        <end position="196"/>
    </location>
</feature>
<evidence type="ECO:0000256" key="1">
    <source>
        <dbReference type="SAM" id="MobiDB-lite"/>
    </source>
</evidence>
<keyword evidence="4" id="KW-1185">Reference proteome</keyword>